<dbReference type="Proteomes" id="UP000831768">
    <property type="component" value="Plasmid unnamed2"/>
</dbReference>
<geneLocation type="plasmid" evidence="2 3">
    <name>unnamed2</name>
</geneLocation>
<accession>A0A8U0AAC2</accession>
<evidence type="ECO:0000313" key="2">
    <source>
        <dbReference type="EMBL" id="UPM44747.1"/>
    </source>
</evidence>
<keyword evidence="2" id="KW-0614">Plasmid</keyword>
<protein>
    <submittedName>
        <fullName evidence="2">Uncharacterized protein</fullName>
    </submittedName>
</protein>
<dbReference type="AlphaFoldDB" id="A0A8U0AAC2"/>
<evidence type="ECO:0000256" key="1">
    <source>
        <dbReference type="SAM" id="MobiDB-lite"/>
    </source>
</evidence>
<dbReference type="GeneID" id="71929802"/>
<dbReference type="KEGG" id="haad:MW046_17105"/>
<organism evidence="2 3">
    <name type="scientific">Halocatena salina</name>
    <dbReference type="NCBI Taxonomy" id="2934340"/>
    <lineage>
        <taxon>Archaea</taxon>
        <taxon>Methanobacteriati</taxon>
        <taxon>Methanobacteriota</taxon>
        <taxon>Stenosarchaea group</taxon>
        <taxon>Halobacteria</taxon>
        <taxon>Halobacteriales</taxon>
        <taxon>Natronomonadaceae</taxon>
        <taxon>Halocatena</taxon>
    </lineage>
</organism>
<feature type="compositionally biased region" description="Low complexity" evidence="1">
    <location>
        <begin position="63"/>
        <end position="74"/>
    </location>
</feature>
<reference evidence="2" key="1">
    <citation type="submission" date="2022-04" db="EMBL/GenBank/DDBJ databases">
        <title>Halocatena sp. nov., isolated from a salt lake.</title>
        <authorList>
            <person name="Cui H.-L."/>
        </authorList>
    </citation>
    <scope>NUCLEOTIDE SEQUENCE</scope>
    <source>
        <strain evidence="2">AD-1</strain>
        <plasmid evidence="2">unnamed2</plasmid>
    </source>
</reference>
<dbReference type="EMBL" id="CP096021">
    <property type="protein sequence ID" value="UPM44747.1"/>
    <property type="molecule type" value="Genomic_DNA"/>
</dbReference>
<dbReference type="RefSeq" id="WP_247995401.1">
    <property type="nucleotide sequence ID" value="NZ_CP096021.1"/>
</dbReference>
<proteinExistence type="predicted"/>
<feature type="region of interest" description="Disordered" evidence="1">
    <location>
        <begin position="52"/>
        <end position="74"/>
    </location>
</feature>
<gene>
    <name evidence="2" type="ORF">MW046_17105</name>
</gene>
<sequence length="103" mass="11222">MRPHQKPTTGLKLDVDTDELKRASILALGGGRSNYDVFEFLEAVLDAPPMAIHRTPTHHTSERPSSSSSTRTSIEMSCSSTLETYLATPTEENIISSMSTVAL</sequence>
<name>A0A8U0AAC2_9EURY</name>
<keyword evidence="3" id="KW-1185">Reference proteome</keyword>
<evidence type="ECO:0000313" key="3">
    <source>
        <dbReference type="Proteomes" id="UP000831768"/>
    </source>
</evidence>